<gene>
    <name evidence="2" type="ORF">BU14_0582s0009</name>
</gene>
<accession>A0A1X6NS16</accession>
<dbReference type="AlphaFoldDB" id="A0A1X6NS16"/>
<protein>
    <recommendedName>
        <fullName evidence="4">PB1 domain-containing protein</fullName>
    </recommendedName>
</protein>
<evidence type="ECO:0000256" key="1">
    <source>
        <dbReference type="SAM" id="MobiDB-lite"/>
    </source>
</evidence>
<organism evidence="2 3">
    <name type="scientific">Porphyra umbilicalis</name>
    <name type="common">Purple laver</name>
    <name type="synonym">Red alga</name>
    <dbReference type="NCBI Taxonomy" id="2786"/>
    <lineage>
        <taxon>Eukaryota</taxon>
        <taxon>Rhodophyta</taxon>
        <taxon>Bangiophyceae</taxon>
        <taxon>Bangiales</taxon>
        <taxon>Bangiaceae</taxon>
        <taxon>Porphyra</taxon>
    </lineage>
</organism>
<dbReference type="Proteomes" id="UP000218209">
    <property type="component" value="Unassembled WGS sequence"/>
</dbReference>
<keyword evidence="3" id="KW-1185">Reference proteome</keyword>
<dbReference type="SUPFAM" id="SSF54277">
    <property type="entry name" value="CAD &amp; PB1 domains"/>
    <property type="match status" value="1"/>
</dbReference>
<dbReference type="EMBL" id="KV919161">
    <property type="protein sequence ID" value="OSX71173.1"/>
    <property type="molecule type" value="Genomic_DNA"/>
</dbReference>
<name>A0A1X6NS16_PORUM</name>
<evidence type="ECO:0000313" key="2">
    <source>
        <dbReference type="EMBL" id="OSX71173.1"/>
    </source>
</evidence>
<evidence type="ECO:0008006" key="4">
    <source>
        <dbReference type="Google" id="ProtNLM"/>
    </source>
</evidence>
<sequence>MWRLFGADRKGLGLNIAVPGRSNYYHRLRVPYPVTFAAFNDTLDVAFGAGPRTVSYTDNDGDDVVLSTEAALAEAVHLTPEKAVLMLRVVAGQLGQPLAEAATPKGQAEKRGSASSGAAEDVLPASKRPRKEAVQVLRELARKALPSVDALYAKSFLVNAGLPLRGSELKIQTALDVMRRNLHLTDDDPFRAHVVSGVPGAGKTRMGYELLRLWDDEHVLASLKQTAGSTLRVIRAYIDFNNGCSYMDGVDSSVMTWNLGARLAAQLLGIPLSAVYEKNEQTLKGLTVDAVLTSVLEREEAREDTWSSATGRPGAEAAAGEASVLNASKTFVIAVHLDEYQSYIYQLALGHAAAADAKYSFVEDSPWTAKARSGFTQMVSALLNFTRGPAAERWKVWLVLVITGTPLLGVPPLPTDKIVQELMSPAVFSSADAEQLVAAVMTRSTFGKISPLENILPAVLTALRGSVAQAAVGDTGFRPRLLVNLGSNALSQLCGSYEAAILRGVVESDAAGIALTSVDWRLARDMVARPFDELPTGRRARLVLVELALLQVPVKFVFSVGETCKTDAEAIVAAEEATGSIDLEKLTEKSMADYRIVRMPLMQVSSWGTTDFLPRALTDIPRERDWAYLELLCACIIRVRMNYHRRSTSCVVLADILPGARGAASAKDLAVRLPDHADVFIEKKQFLTRKDSRPARVMTVQAALVGGNVFADYRLDEGVFCTCVNTALIDVRLSLRLAEAGAVSDQPGDASSARGTAARGSYVHLYVQLRHTLKSRTVTADAIRTWHEEAANATACWSAGQDRVIYVYVSNRRVAEAALTELQSPSFFEGSGGDLMVVTRDELAVLLSPALSHRMLLTPEVGSLNMNTLACA</sequence>
<proteinExistence type="predicted"/>
<evidence type="ECO:0000313" key="3">
    <source>
        <dbReference type="Proteomes" id="UP000218209"/>
    </source>
</evidence>
<feature type="region of interest" description="Disordered" evidence="1">
    <location>
        <begin position="101"/>
        <end position="125"/>
    </location>
</feature>
<reference evidence="2 3" key="1">
    <citation type="submission" date="2017-03" db="EMBL/GenBank/DDBJ databases">
        <title>WGS assembly of Porphyra umbilicalis.</title>
        <authorList>
            <person name="Brawley S.H."/>
            <person name="Blouin N.A."/>
            <person name="Ficko-Blean E."/>
            <person name="Wheeler G.L."/>
            <person name="Lohr M."/>
            <person name="Goodson H.V."/>
            <person name="Jenkins J.W."/>
            <person name="Blaby-Haas C.E."/>
            <person name="Helliwell K.E."/>
            <person name="Chan C."/>
            <person name="Marriage T."/>
            <person name="Bhattacharya D."/>
            <person name="Klein A.S."/>
            <person name="Badis Y."/>
            <person name="Brodie J."/>
            <person name="Cao Y."/>
            <person name="Collen J."/>
            <person name="Dittami S.M."/>
            <person name="Gachon C.M."/>
            <person name="Green B.R."/>
            <person name="Karpowicz S."/>
            <person name="Kim J.W."/>
            <person name="Kudahl U."/>
            <person name="Lin S."/>
            <person name="Michel G."/>
            <person name="Mittag M."/>
            <person name="Olson B.J."/>
            <person name="Pangilinan J."/>
            <person name="Peng Y."/>
            <person name="Qiu H."/>
            <person name="Shu S."/>
            <person name="Singer J.T."/>
            <person name="Smith A.G."/>
            <person name="Sprecher B.N."/>
            <person name="Wagner V."/>
            <person name="Wang W."/>
            <person name="Wang Z.-Y."/>
            <person name="Yan J."/>
            <person name="Yarish C."/>
            <person name="Zoeuner-Riek S."/>
            <person name="Zhuang Y."/>
            <person name="Zou Y."/>
            <person name="Lindquist E.A."/>
            <person name="Grimwood J."/>
            <person name="Barry K."/>
            <person name="Rokhsar D.S."/>
            <person name="Schmutz J."/>
            <person name="Stiller J.W."/>
            <person name="Grossman A.R."/>
            <person name="Prochnik S.E."/>
        </authorList>
    </citation>
    <scope>NUCLEOTIDE SEQUENCE [LARGE SCALE GENOMIC DNA]</scope>
    <source>
        <strain evidence="2">4086291</strain>
    </source>
</reference>